<dbReference type="Proteomes" id="UP000282597">
    <property type="component" value="Chromosome"/>
</dbReference>
<evidence type="ECO:0000313" key="9">
    <source>
        <dbReference type="Proteomes" id="UP000282597"/>
    </source>
</evidence>
<proteinExistence type="predicted"/>
<keyword evidence="7" id="KW-0418">Kinase</keyword>
<dbReference type="EMBL" id="AP018150">
    <property type="protein sequence ID" value="BBE10358.1"/>
    <property type="molecule type" value="Genomic_DNA"/>
</dbReference>
<comment type="subcellular location">
    <subcellularLocation>
        <location evidence="1">Cytoplasm</location>
    </subcellularLocation>
</comment>
<gene>
    <name evidence="8" type="ORF">MCB1EB_2197</name>
</gene>
<evidence type="ECO:0000256" key="7">
    <source>
        <dbReference type="ARBA" id="ARBA00022777"/>
    </source>
</evidence>
<evidence type="ECO:0000256" key="3">
    <source>
        <dbReference type="ARBA" id="ARBA00022490"/>
    </source>
</evidence>
<keyword evidence="9" id="KW-1185">Reference proteome</keyword>
<evidence type="ECO:0000256" key="1">
    <source>
        <dbReference type="ARBA" id="ARBA00004496"/>
    </source>
</evidence>
<evidence type="ECO:0000256" key="5">
    <source>
        <dbReference type="ARBA" id="ARBA00022679"/>
    </source>
</evidence>
<dbReference type="AlphaFoldDB" id="A0A2Z6EYB2"/>
<organism evidence="8 9">
    <name type="scientific">Mycoavidus cysteinexigens</name>
    <dbReference type="NCBI Taxonomy" id="1553431"/>
    <lineage>
        <taxon>Bacteria</taxon>
        <taxon>Pseudomonadati</taxon>
        <taxon>Pseudomonadota</taxon>
        <taxon>Betaproteobacteria</taxon>
        <taxon>Burkholderiales</taxon>
        <taxon>Burkholderiaceae</taxon>
        <taxon>Mycoavidus</taxon>
    </lineage>
</organism>
<keyword evidence="5" id="KW-0808">Transferase</keyword>
<protein>
    <submittedName>
        <fullName evidence="8">PTS system transporter subunit IIA</fullName>
    </submittedName>
</protein>
<dbReference type="GO" id="GO:0016301">
    <property type="term" value="F:kinase activity"/>
    <property type="evidence" value="ECO:0007669"/>
    <property type="project" value="UniProtKB-KW"/>
</dbReference>
<dbReference type="InterPro" id="IPR033887">
    <property type="entry name" value="PTS_IIA_man"/>
</dbReference>
<dbReference type="SUPFAM" id="SSF53062">
    <property type="entry name" value="PTS system fructose IIA component-like"/>
    <property type="match status" value="1"/>
</dbReference>
<keyword evidence="2" id="KW-0813">Transport</keyword>
<dbReference type="PROSITE" id="PS51096">
    <property type="entry name" value="PTS_EIIA_TYPE_4"/>
    <property type="match status" value="1"/>
</dbReference>
<evidence type="ECO:0000256" key="2">
    <source>
        <dbReference type="ARBA" id="ARBA00022448"/>
    </source>
</evidence>
<evidence type="ECO:0000256" key="6">
    <source>
        <dbReference type="ARBA" id="ARBA00022683"/>
    </source>
</evidence>
<dbReference type="Pfam" id="PF03610">
    <property type="entry name" value="EIIA-man"/>
    <property type="match status" value="1"/>
</dbReference>
<dbReference type="RefSeq" id="WP_026921624.1">
    <property type="nucleotide sequence ID" value="NZ_AP018150.1"/>
</dbReference>
<dbReference type="PANTHER" id="PTHR33799:SF1">
    <property type="entry name" value="PTS SYSTEM MANNOSE-SPECIFIC EIIAB COMPONENT-RELATED"/>
    <property type="match status" value="1"/>
</dbReference>
<keyword evidence="6" id="KW-0598">Phosphotransferase system</keyword>
<dbReference type="GO" id="GO:0005737">
    <property type="term" value="C:cytoplasm"/>
    <property type="evidence" value="ECO:0007669"/>
    <property type="project" value="UniProtKB-SubCell"/>
</dbReference>
<evidence type="ECO:0000313" key="8">
    <source>
        <dbReference type="EMBL" id="BBE10358.1"/>
    </source>
</evidence>
<dbReference type="InterPro" id="IPR004701">
    <property type="entry name" value="PTS_EIIA_man-typ"/>
</dbReference>
<dbReference type="GO" id="GO:0009401">
    <property type="term" value="P:phosphoenolpyruvate-dependent sugar phosphotransferase system"/>
    <property type="evidence" value="ECO:0007669"/>
    <property type="project" value="UniProtKB-KW"/>
</dbReference>
<name>A0A2Z6EYB2_9BURK</name>
<dbReference type="CDD" id="cd00006">
    <property type="entry name" value="PTS_IIA_man"/>
    <property type="match status" value="1"/>
</dbReference>
<keyword evidence="3" id="KW-0963">Cytoplasm</keyword>
<dbReference type="InterPro" id="IPR036662">
    <property type="entry name" value="PTS_EIIA_man-typ_sf"/>
</dbReference>
<dbReference type="InterPro" id="IPR051471">
    <property type="entry name" value="Bacterial_PTS_sugar_comp"/>
</dbReference>
<dbReference type="Gene3D" id="3.40.50.510">
    <property type="entry name" value="Phosphotransferase system, mannose-type IIA component"/>
    <property type="match status" value="1"/>
</dbReference>
<accession>A0A2Z6EYB2</accession>
<sequence>MAGILIVAHAPLASALKSCLAHIYGELPARIGAIDVTPDSDPTKLLAAAQHALSDLIKDNGALVLTDLFGATPANIASQLAHLPQVQVLAGVNLPMLVRAVCYRTTPLAQLAEKALAGGAKGIQAIVGPSASLPCASSLSELYQPERHATTRNHHY</sequence>
<reference evidence="8 9" key="1">
    <citation type="journal article" date="2018" name="Microbes Environ.">
        <title>Comparative Genomic Insights into Endofungal Lifestyles of Two Bacterial Endosymbionts, Mycoavidus cysteinexigens and Burkholderia rhizoxinica.</title>
        <authorList>
            <person name="Sharmin D."/>
            <person name="Guo Y."/>
            <person name="Nishizawa T."/>
            <person name="Ohshima S."/>
            <person name="Sato Y."/>
            <person name="Takashima Y."/>
            <person name="Narisawa K."/>
            <person name="Ohta H."/>
        </authorList>
    </citation>
    <scope>NUCLEOTIDE SEQUENCE [LARGE SCALE GENOMIC DNA]</scope>
    <source>
        <strain evidence="8 9">B1-EB</strain>
    </source>
</reference>
<keyword evidence="4" id="KW-0762">Sugar transport</keyword>
<dbReference type="GO" id="GO:0016020">
    <property type="term" value="C:membrane"/>
    <property type="evidence" value="ECO:0007669"/>
    <property type="project" value="InterPro"/>
</dbReference>
<dbReference type="PANTHER" id="PTHR33799">
    <property type="entry name" value="PTS PERMEASE-RELATED-RELATED"/>
    <property type="match status" value="1"/>
</dbReference>
<evidence type="ECO:0000256" key="4">
    <source>
        <dbReference type="ARBA" id="ARBA00022597"/>
    </source>
</evidence>
<dbReference type="KEGG" id="mcys:MCB1EB_2197"/>